<dbReference type="PANTHER" id="PTHR43861:SF3">
    <property type="entry name" value="PUTATIVE (AFU_ORTHOLOGUE AFUA_2G14390)-RELATED"/>
    <property type="match status" value="1"/>
</dbReference>
<dbReference type="Pfam" id="PF08241">
    <property type="entry name" value="Methyltransf_11"/>
    <property type="match status" value="1"/>
</dbReference>
<dbReference type="GO" id="GO:0017000">
    <property type="term" value="P:antibiotic biosynthetic process"/>
    <property type="evidence" value="ECO:0007669"/>
    <property type="project" value="UniProtKB-ARBA"/>
</dbReference>
<keyword evidence="4" id="KW-0489">Methyltransferase</keyword>
<dbReference type="EMBL" id="CP032698">
    <property type="protein sequence ID" value="AYG78587.1"/>
    <property type="molecule type" value="Genomic_DNA"/>
</dbReference>
<evidence type="ECO:0000313" key="4">
    <source>
        <dbReference type="EMBL" id="AYG78587.1"/>
    </source>
</evidence>
<evidence type="ECO:0000259" key="3">
    <source>
        <dbReference type="Pfam" id="PF08241"/>
    </source>
</evidence>
<dbReference type="CDD" id="cd02440">
    <property type="entry name" value="AdoMet_MTases"/>
    <property type="match status" value="1"/>
</dbReference>
<dbReference type="AlphaFoldDB" id="A0A387HCZ0"/>
<keyword evidence="1 4" id="KW-0808">Transferase</keyword>
<gene>
    <name evidence="4" type="primary">tam_2</name>
    <name evidence="4" type="ORF">DWB77_00695</name>
</gene>
<dbReference type="Proteomes" id="UP000271554">
    <property type="component" value="Chromosome"/>
</dbReference>
<dbReference type="GO" id="GO:0032259">
    <property type="term" value="P:methylation"/>
    <property type="evidence" value="ECO:0007669"/>
    <property type="project" value="UniProtKB-KW"/>
</dbReference>
<keyword evidence="5" id="KW-1185">Reference proteome</keyword>
<name>A0A387HCZ0_9ACTN</name>
<dbReference type="PANTHER" id="PTHR43861">
    <property type="entry name" value="TRANS-ACONITATE 2-METHYLTRANSFERASE-RELATED"/>
    <property type="match status" value="1"/>
</dbReference>
<dbReference type="EC" id="2.1.1.144" evidence="4"/>
<sequence length="280" mass="30078">MDGAIGPQGVGNPESAEDSGRYGTGLFTPDGEGEGERIDYGALAYDAVTRARLTSLGVGPGWRCLEVGAGTGTISRWLVDEAGVDEVLALDRDPRFVRARPDGRVRTMTADVTDTTLAPGRFDLVHCRFVLMHLPEHADVLRRLADWVAPGGRLVVGDAIDLTTALSPPSAYQRTMAAMWEVLREQIGTDITWVTNYPYLLRDLGLQEVGAEIVVPPLTVDAPITAFWKNTWGGMRDALDASPLLEPGELDQALAELASPSLAALSPGMITSWGRRPPSS</sequence>
<protein>
    <submittedName>
        <fullName evidence="4">Trans-aconitate 2-methyltransferase</fullName>
        <ecNumber evidence="4">2.1.1.144</ecNumber>
    </submittedName>
</protein>
<dbReference type="KEGG" id="shun:DWB77_00695"/>
<reference evidence="4 5" key="1">
    <citation type="submission" date="2018-10" db="EMBL/GenBank/DDBJ databases">
        <title>Relationship between Morphology and Antimicrobial Activity in Streptomyces.</title>
        <authorList>
            <person name="Kang H.J."/>
            <person name="Kim S.B."/>
        </authorList>
    </citation>
    <scope>NUCLEOTIDE SEQUENCE [LARGE SCALE GENOMIC DNA]</scope>
    <source>
        <strain evidence="4 5">BH38</strain>
    </source>
</reference>
<proteinExistence type="predicted"/>
<organism evidence="4 5">
    <name type="scientific">Streptomyces hundungensis</name>
    <dbReference type="NCBI Taxonomy" id="1077946"/>
    <lineage>
        <taxon>Bacteria</taxon>
        <taxon>Bacillati</taxon>
        <taxon>Actinomycetota</taxon>
        <taxon>Actinomycetes</taxon>
        <taxon>Kitasatosporales</taxon>
        <taxon>Streptomycetaceae</taxon>
        <taxon>Streptomyces</taxon>
    </lineage>
</organism>
<feature type="domain" description="Methyltransferase type 11" evidence="3">
    <location>
        <begin position="65"/>
        <end position="156"/>
    </location>
</feature>
<dbReference type="Gene3D" id="3.40.50.150">
    <property type="entry name" value="Vaccinia Virus protein VP39"/>
    <property type="match status" value="1"/>
</dbReference>
<evidence type="ECO:0000256" key="1">
    <source>
        <dbReference type="ARBA" id="ARBA00022679"/>
    </source>
</evidence>
<dbReference type="RefSeq" id="WP_246033391.1">
    <property type="nucleotide sequence ID" value="NZ_CP032698.1"/>
</dbReference>
<evidence type="ECO:0000256" key="2">
    <source>
        <dbReference type="SAM" id="MobiDB-lite"/>
    </source>
</evidence>
<dbReference type="GO" id="GO:0030798">
    <property type="term" value="F:trans-aconitate 2-methyltransferase activity"/>
    <property type="evidence" value="ECO:0007669"/>
    <property type="project" value="UniProtKB-EC"/>
</dbReference>
<accession>A0A387HCZ0</accession>
<dbReference type="InterPro" id="IPR013216">
    <property type="entry name" value="Methyltransf_11"/>
</dbReference>
<dbReference type="SUPFAM" id="SSF53335">
    <property type="entry name" value="S-adenosyl-L-methionine-dependent methyltransferases"/>
    <property type="match status" value="1"/>
</dbReference>
<dbReference type="InterPro" id="IPR029063">
    <property type="entry name" value="SAM-dependent_MTases_sf"/>
</dbReference>
<evidence type="ECO:0000313" key="5">
    <source>
        <dbReference type="Proteomes" id="UP000271554"/>
    </source>
</evidence>
<feature type="region of interest" description="Disordered" evidence="2">
    <location>
        <begin position="1"/>
        <end position="33"/>
    </location>
</feature>